<comment type="caution">
    <text evidence="7">The sequence shown here is derived from an EMBL/GenBank/DDBJ whole genome shotgun (WGS) entry which is preliminary data.</text>
</comment>
<evidence type="ECO:0000256" key="5">
    <source>
        <dbReference type="SAM" id="MobiDB-lite"/>
    </source>
</evidence>
<sequence>MVTVLPSSVQELACALARLLSAVLAVDPPLEKRSPEIRRLVKEALRYLTTDTLREILLRDPPLRTPLIDFTMTNDALAILFALHAFAGLTNLIYLGYLDLWALPEPQDAVWPHVFQWIGYLLPLNHSLRLSSFPPLSIMPQILDAMLSIFDSLLTLPVERARSVLLSGGHDAIRDMVAIWLYSPALTGNPDIQDLKGNTRRACCSAVLQNLWAVLGGETESRAILVESIMRAVKGRSRRLLRNFSAHIDALTKHLCAETWPYMDQLLCVLIPLTAVPEVHRGGFPRCTVRSAMTVLRIALADYPGLCRPAHDLLCSPCCFDPHALLVALDHGLFATLVEVRAKRACQDSALLGRMSLLISCAFISPRAVQRFQDALPEGFRLTERSYHPDEQALLDLADERFALLQEFNKLWCRIARCANRSCPSSCPDAGLLRACPCGLALYCSRACQRSHWNSGHRTMCALKSVHPEVAPLKPRDVQFLRFLSASYLTANYARAQRTSDGYSMSQPQGDMCEAGSSRV</sequence>
<gene>
    <name evidence="7" type="ORF">BD626DRAFT_518918</name>
</gene>
<evidence type="ECO:0000313" key="8">
    <source>
        <dbReference type="Proteomes" id="UP000320762"/>
    </source>
</evidence>
<proteinExistence type="predicted"/>
<dbReference type="STRING" id="97359.A0A550BVM3"/>
<keyword evidence="3" id="KW-0862">Zinc</keyword>
<evidence type="ECO:0000313" key="7">
    <source>
        <dbReference type="EMBL" id="TRM56595.1"/>
    </source>
</evidence>
<dbReference type="Gene3D" id="6.10.140.2220">
    <property type="match status" value="1"/>
</dbReference>
<accession>A0A550BVM3</accession>
<keyword evidence="2 4" id="KW-0863">Zinc-finger</keyword>
<dbReference type="OrthoDB" id="3040823at2759"/>
<keyword evidence="1" id="KW-0479">Metal-binding</keyword>
<evidence type="ECO:0000256" key="3">
    <source>
        <dbReference type="ARBA" id="ARBA00022833"/>
    </source>
</evidence>
<feature type="compositionally biased region" description="Polar residues" evidence="5">
    <location>
        <begin position="500"/>
        <end position="509"/>
    </location>
</feature>
<keyword evidence="8" id="KW-1185">Reference proteome</keyword>
<evidence type="ECO:0000256" key="4">
    <source>
        <dbReference type="PROSITE-ProRule" id="PRU00134"/>
    </source>
</evidence>
<name>A0A550BVM3_9AGAR</name>
<dbReference type="GO" id="GO:0008270">
    <property type="term" value="F:zinc ion binding"/>
    <property type="evidence" value="ECO:0007669"/>
    <property type="project" value="UniProtKB-KW"/>
</dbReference>
<reference evidence="7 8" key="1">
    <citation type="journal article" date="2019" name="New Phytol.">
        <title>Comparative genomics reveals unique wood-decay strategies and fruiting body development in the Schizophyllaceae.</title>
        <authorList>
            <person name="Almasi E."/>
            <person name="Sahu N."/>
            <person name="Krizsan K."/>
            <person name="Balint B."/>
            <person name="Kovacs G.M."/>
            <person name="Kiss B."/>
            <person name="Cseklye J."/>
            <person name="Drula E."/>
            <person name="Henrissat B."/>
            <person name="Nagy I."/>
            <person name="Chovatia M."/>
            <person name="Adam C."/>
            <person name="LaButti K."/>
            <person name="Lipzen A."/>
            <person name="Riley R."/>
            <person name="Grigoriev I.V."/>
            <person name="Nagy L.G."/>
        </authorList>
    </citation>
    <scope>NUCLEOTIDE SEQUENCE [LARGE SCALE GENOMIC DNA]</scope>
    <source>
        <strain evidence="7 8">NL-1724</strain>
    </source>
</reference>
<dbReference type="PROSITE" id="PS50865">
    <property type="entry name" value="ZF_MYND_2"/>
    <property type="match status" value="1"/>
</dbReference>
<organism evidence="7 8">
    <name type="scientific">Schizophyllum amplum</name>
    <dbReference type="NCBI Taxonomy" id="97359"/>
    <lineage>
        <taxon>Eukaryota</taxon>
        <taxon>Fungi</taxon>
        <taxon>Dikarya</taxon>
        <taxon>Basidiomycota</taxon>
        <taxon>Agaricomycotina</taxon>
        <taxon>Agaricomycetes</taxon>
        <taxon>Agaricomycetidae</taxon>
        <taxon>Agaricales</taxon>
        <taxon>Schizophyllaceae</taxon>
        <taxon>Schizophyllum</taxon>
    </lineage>
</organism>
<dbReference type="SUPFAM" id="SSF144232">
    <property type="entry name" value="HIT/MYND zinc finger-like"/>
    <property type="match status" value="1"/>
</dbReference>
<dbReference type="AlphaFoldDB" id="A0A550BVM3"/>
<dbReference type="EMBL" id="VDMD01000065">
    <property type="protein sequence ID" value="TRM56595.1"/>
    <property type="molecule type" value="Genomic_DNA"/>
</dbReference>
<dbReference type="InterPro" id="IPR002893">
    <property type="entry name" value="Znf_MYND"/>
</dbReference>
<evidence type="ECO:0000256" key="2">
    <source>
        <dbReference type="ARBA" id="ARBA00022771"/>
    </source>
</evidence>
<dbReference type="Proteomes" id="UP000320762">
    <property type="component" value="Unassembled WGS sequence"/>
</dbReference>
<feature type="region of interest" description="Disordered" evidence="5">
    <location>
        <begin position="500"/>
        <end position="520"/>
    </location>
</feature>
<dbReference type="Pfam" id="PF01753">
    <property type="entry name" value="zf-MYND"/>
    <property type="match status" value="1"/>
</dbReference>
<protein>
    <recommendedName>
        <fullName evidence="6">MYND-type domain-containing protein</fullName>
    </recommendedName>
</protein>
<feature type="domain" description="MYND-type" evidence="6">
    <location>
        <begin position="420"/>
        <end position="461"/>
    </location>
</feature>
<evidence type="ECO:0000259" key="6">
    <source>
        <dbReference type="PROSITE" id="PS50865"/>
    </source>
</evidence>
<evidence type="ECO:0000256" key="1">
    <source>
        <dbReference type="ARBA" id="ARBA00022723"/>
    </source>
</evidence>